<feature type="region of interest" description="Disordered" evidence="1">
    <location>
        <begin position="109"/>
        <end position="132"/>
    </location>
</feature>
<organism evidence="2 3">
    <name type="scientific">Actinopolymorpha singaporensis</name>
    <dbReference type="NCBI Taxonomy" id="117157"/>
    <lineage>
        <taxon>Bacteria</taxon>
        <taxon>Bacillati</taxon>
        <taxon>Actinomycetota</taxon>
        <taxon>Actinomycetes</taxon>
        <taxon>Propionibacteriales</taxon>
        <taxon>Actinopolymorphaceae</taxon>
        <taxon>Actinopolymorpha</taxon>
    </lineage>
</organism>
<accession>A0A1H1VCH1</accession>
<protein>
    <recommendedName>
        <fullName evidence="4">Excreted virulence factor EspC, type VII ESX diderm</fullName>
    </recommendedName>
</protein>
<dbReference type="RefSeq" id="WP_092655141.1">
    <property type="nucleotide sequence ID" value="NZ_LT629732.1"/>
</dbReference>
<dbReference type="STRING" id="117157.SAMN04489717_4005"/>
<evidence type="ECO:0000313" key="2">
    <source>
        <dbReference type="EMBL" id="SDS82472.1"/>
    </source>
</evidence>
<evidence type="ECO:0000256" key="1">
    <source>
        <dbReference type="SAM" id="MobiDB-lite"/>
    </source>
</evidence>
<evidence type="ECO:0008006" key="4">
    <source>
        <dbReference type="Google" id="ProtNLM"/>
    </source>
</evidence>
<sequence>MGTKVEPGALDSFAKYVDELADGWNDKSTSAAVHMAESQEGDYNYPRLGDFGGAKTLTSTYEQKRADTAKSCGELYSALRGLAKATRKIADQYRSAEALNHANVGQIDKILGENIKPPTTDPKNPDADPPKA</sequence>
<proteinExistence type="predicted"/>
<dbReference type="Proteomes" id="UP000198983">
    <property type="component" value="Chromosome I"/>
</dbReference>
<evidence type="ECO:0000313" key="3">
    <source>
        <dbReference type="Proteomes" id="UP000198983"/>
    </source>
</evidence>
<dbReference type="EMBL" id="LT629732">
    <property type="protein sequence ID" value="SDS82472.1"/>
    <property type="molecule type" value="Genomic_DNA"/>
</dbReference>
<dbReference type="AlphaFoldDB" id="A0A1H1VCH1"/>
<name>A0A1H1VCH1_9ACTN</name>
<gene>
    <name evidence="2" type="ORF">SAMN04489717_4005</name>
</gene>
<reference evidence="2 3" key="1">
    <citation type="submission" date="2016-10" db="EMBL/GenBank/DDBJ databases">
        <authorList>
            <person name="de Groot N.N."/>
        </authorList>
    </citation>
    <scope>NUCLEOTIDE SEQUENCE [LARGE SCALE GENOMIC DNA]</scope>
    <source>
        <strain evidence="2 3">DSM 22024</strain>
    </source>
</reference>
<keyword evidence="3" id="KW-1185">Reference proteome</keyword>
<feature type="compositionally biased region" description="Basic and acidic residues" evidence="1">
    <location>
        <begin position="123"/>
        <end position="132"/>
    </location>
</feature>
<dbReference type="OrthoDB" id="9834869at2"/>